<sequence>MKKVLLSLFSLVLVLSFAGCGESKEANNFDSRAKLAKDSVLEKVLKSGTLKVGLEAGYLPFEFMSKDGKLIGFDVDLAKEMGKELGVKVEFVNTAWDGIIPSLQLGKYDIITSGMTRTLQRALSVNFTEPYYETGQVIMVRKGETRFNSYKDLNNPAIKVAVKLGTTSDIVSGKMLKKAKRIPFKTEADAAMALRTKKVDAMVYDKPFISDYVEKFNDVKMMPELFSKEFFGFAIKKGDPDFLNWLNLFIAEIKANGTYEELYNKWFVEKEYKK</sequence>
<evidence type="ECO:0000313" key="8">
    <source>
        <dbReference type="EMBL" id="BDU51358.1"/>
    </source>
</evidence>
<reference evidence="8 9" key="1">
    <citation type="submission" date="2022-11" db="EMBL/GenBank/DDBJ databases">
        <title>Haliovirga abyssi gen. nov., sp. nov., a mesophilic fermentative bacterium isolated from the Iheya North hydrothermal field and the proposal of Haliovirgaceae fam. nov.</title>
        <authorList>
            <person name="Miyazaki U."/>
            <person name="Tame A."/>
            <person name="Miyazaki J."/>
            <person name="Takai K."/>
            <person name="Sawayama S."/>
            <person name="Kitajima M."/>
            <person name="Okamoto A."/>
            <person name="Nakagawa S."/>
        </authorList>
    </citation>
    <scope>NUCLEOTIDE SEQUENCE [LARGE SCALE GENOMIC DNA]</scope>
    <source>
        <strain evidence="8 9">IC12</strain>
    </source>
</reference>
<evidence type="ECO:0000256" key="3">
    <source>
        <dbReference type="ARBA" id="ARBA00022729"/>
    </source>
</evidence>
<dbReference type="RefSeq" id="WP_307904245.1">
    <property type="nucleotide sequence ID" value="NZ_AP027059.1"/>
</dbReference>
<evidence type="ECO:0000259" key="6">
    <source>
        <dbReference type="SMART" id="SM00062"/>
    </source>
</evidence>
<keyword evidence="9" id="KW-1185">Reference proteome</keyword>
<dbReference type="Pfam" id="PF00497">
    <property type="entry name" value="SBP_bac_3"/>
    <property type="match status" value="1"/>
</dbReference>
<dbReference type="KEGG" id="haby:HLVA_19270"/>
<dbReference type="SMART" id="SM00062">
    <property type="entry name" value="PBPb"/>
    <property type="match status" value="1"/>
</dbReference>
<dbReference type="PANTHER" id="PTHR35936:SF38">
    <property type="entry name" value="GLUTAMINE-BINDING PERIPLASMIC PROTEIN"/>
    <property type="match status" value="1"/>
</dbReference>
<evidence type="ECO:0000313" key="9">
    <source>
        <dbReference type="Proteomes" id="UP001321582"/>
    </source>
</evidence>
<protein>
    <submittedName>
        <fullName evidence="8">Amino acid ABC transporter substrate-binding protein</fullName>
    </submittedName>
</protein>
<feature type="domain" description="Solute-binding protein family 3/N-terminal" evidence="6">
    <location>
        <begin position="49"/>
        <end position="270"/>
    </location>
</feature>
<dbReference type="GO" id="GO:0016020">
    <property type="term" value="C:membrane"/>
    <property type="evidence" value="ECO:0007669"/>
    <property type="project" value="InterPro"/>
</dbReference>
<dbReference type="PROSITE" id="PS01039">
    <property type="entry name" value="SBP_BACTERIAL_3"/>
    <property type="match status" value="1"/>
</dbReference>
<dbReference type="InterPro" id="IPR018313">
    <property type="entry name" value="SBP_3_CS"/>
</dbReference>
<proteinExistence type="inferred from homology"/>
<dbReference type="Proteomes" id="UP001321582">
    <property type="component" value="Chromosome"/>
</dbReference>
<evidence type="ECO:0000256" key="5">
    <source>
        <dbReference type="SAM" id="SignalP"/>
    </source>
</evidence>
<dbReference type="InterPro" id="IPR001320">
    <property type="entry name" value="Iontro_rcpt_C"/>
</dbReference>
<dbReference type="Gene3D" id="3.40.190.10">
    <property type="entry name" value="Periplasmic binding protein-like II"/>
    <property type="match status" value="2"/>
</dbReference>
<dbReference type="GO" id="GO:0015276">
    <property type="term" value="F:ligand-gated monoatomic ion channel activity"/>
    <property type="evidence" value="ECO:0007669"/>
    <property type="project" value="InterPro"/>
</dbReference>
<keyword evidence="3 5" id="KW-0732">Signal</keyword>
<comment type="similarity">
    <text evidence="2 4">Belongs to the bacterial solute-binding protein 3 family.</text>
</comment>
<dbReference type="PROSITE" id="PS51257">
    <property type="entry name" value="PROKAR_LIPOPROTEIN"/>
    <property type="match status" value="1"/>
</dbReference>
<feature type="signal peptide" evidence="5">
    <location>
        <begin position="1"/>
        <end position="18"/>
    </location>
</feature>
<evidence type="ECO:0000256" key="4">
    <source>
        <dbReference type="RuleBase" id="RU003744"/>
    </source>
</evidence>
<evidence type="ECO:0000259" key="7">
    <source>
        <dbReference type="SMART" id="SM00079"/>
    </source>
</evidence>
<dbReference type="SMART" id="SM00079">
    <property type="entry name" value="PBPe"/>
    <property type="match status" value="1"/>
</dbReference>
<comment type="subcellular location">
    <subcellularLocation>
        <location evidence="1">Cell envelope</location>
    </subcellularLocation>
</comment>
<dbReference type="SUPFAM" id="SSF53850">
    <property type="entry name" value="Periplasmic binding protein-like II"/>
    <property type="match status" value="1"/>
</dbReference>
<name>A0AAU9DRX9_9FUSO</name>
<organism evidence="8 9">
    <name type="scientific">Haliovirga abyssi</name>
    <dbReference type="NCBI Taxonomy" id="2996794"/>
    <lineage>
        <taxon>Bacteria</taxon>
        <taxon>Fusobacteriati</taxon>
        <taxon>Fusobacteriota</taxon>
        <taxon>Fusobacteriia</taxon>
        <taxon>Fusobacteriales</taxon>
        <taxon>Haliovirgaceae</taxon>
        <taxon>Haliovirga</taxon>
    </lineage>
</organism>
<evidence type="ECO:0000256" key="1">
    <source>
        <dbReference type="ARBA" id="ARBA00004196"/>
    </source>
</evidence>
<gene>
    <name evidence="8" type="ORF">HLVA_19270</name>
</gene>
<feature type="chain" id="PRO_5043616915" evidence="5">
    <location>
        <begin position="19"/>
        <end position="274"/>
    </location>
</feature>
<dbReference type="AlphaFoldDB" id="A0AAU9DRX9"/>
<dbReference type="PANTHER" id="PTHR35936">
    <property type="entry name" value="MEMBRANE-BOUND LYTIC MUREIN TRANSGLYCOSYLASE F"/>
    <property type="match status" value="1"/>
</dbReference>
<feature type="domain" description="Ionotropic glutamate receptor C-terminal" evidence="7">
    <location>
        <begin position="49"/>
        <end position="269"/>
    </location>
</feature>
<dbReference type="EMBL" id="AP027059">
    <property type="protein sequence ID" value="BDU51358.1"/>
    <property type="molecule type" value="Genomic_DNA"/>
</dbReference>
<dbReference type="InterPro" id="IPR001638">
    <property type="entry name" value="Solute-binding_3/MltF_N"/>
</dbReference>
<accession>A0AAU9DRX9</accession>
<dbReference type="GO" id="GO:0030313">
    <property type="term" value="C:cell envelope"/>
    <property type="evidence" value="ECO:0007669"/>
    <property type="project" value="UniProtKB-SubCell"/>
</dbReference>
<dbReference type="CDD" id="cd13629">
    <property type="entry name" value="PBP2_Dsm1740"/>
    <property type="match status" value="1"/>
</dbReference>
<evidence type="ECO:0000256" key="2">
    <source>
        <dbReference type="ARBA" id="ARBA00010333"/>
    </source>
</evidence>